<feature type="chain" id="PRO_5044843979" evidence="1">
    <location>
        <begin position="18"/>
        <end position="396"/>
    </location>
</feature>
<reference evidence="2 3" key="1">
    <citation type="submission" date="2024-11" db="EMBL/GenBank/DDBJ databases">
        <title>Chromosome-level genome assembly of the freshwater bivalve Anodonta woodiana.</title>
        <authorList>
            <person name="Chen X."/>
        </authorList>
    </citation>
    <scope>NUCLEOTIDE SEQUENCE [LARGE SCALE GENOMIC DNA]</scope>
    <source>
        <strain evidence="2">MN2024</strain>
        <tissue evidence="2">Gills</tissue>
    </source>
</reference>
<evidence type="ECO:0000256" key="1">
    <source>
        <dbReference type="SAM" id="SignalP"/>
    </source>
</evidence>
<evidence type="ECO:0000313" key="2">
    <source>
        <dbReference type="EMBL" id="KAL3873734.1"/>
    </source>
</evidence>
<keyword evidence="1" id="KW-0732">Signal</keyword>
<protein>
    <submittedName>
        <fullName evidence="2">Uncharacterized protein</fullName>
    </submittedName>
</protein>
<gene>
    <name evidence="2" type="ORF">ACJMK2_036823</name>
</gene>
<dbReference type="AlphaFoldDB" id="A0ABD3WIF2"/>
<sequence length="396" mass="44207">MGHMKAMVMVICCLTQAIITHQTGQFIGASMSFTIINGTNGFEVQLDVISGWVLGLGPCGINCSRASINSNTKGTREEVLHKQGDSHFFGNWTVEFTINNIYYAHFLDINRVVYSSLNESVLDVSDKACWEQVRTVVRYPMIPNATYMDIAFEGLSWRNLSMQGGYAQWHIQMKFTPQIRSDTGKPNNSPQTFNKPFYRLHLDKDNYIRVATTDPDGDHILCAISEYIEAGVLSILPNITVTKDCIITIPSHRSLGYHNGSMGAVAITVRDLNVYGETAGGRPEAFSTIGVQFLVQFLDNISEPIFIFPTPEGNHKFNIYLGTTWKIDVYAEPISPALINHFSCLGRQHEDVKIIYVKSTPVLNHVNVKMATMTWTPNHTDVGNHILCVGVEDSYG</sequence>
<proteinExistence type="predicted"/>
<feature type="signal peptide" evidence="1">
    <location>
        <begin position="1"/>
        <end position="17"/>
    </location>
</feature>
<dbReference type="EMBL" id="JBJQND010000006">
    <property type="protein sequence ID" value="KAL3873734.1"/>
    <property type="molecule type" value="Genomic_DNA"/>
</dbReference>
<organism evidence="2 3">
    <name type="scientific">Sinanodonta woodiana</name>
    <name type="common">Chinese pond mussel</name>
    <name type="synonym">Anodonta woodiana</name>
    <dbReference type="NCBI Taxonomy" id="1069815"/>
    <lineage>
        <taxon>Eukaryota</taxon>
        <taxon>Metazoa</taxon>
        <taxon>Spiralia</taxon>
        <taxon>Lophotrochozoa</taxon>
        <taxon>Mollusca</taxon>
        <taxon>Bivalvia</taxon>
        <taxon>Autobranchia</taxon>
        <taxon>Heteroconchia</taxon>
        <taxon>Palaeoheterodonta</taxon>
        <taxon>Unionida</taxon>
        <taxon>Unionoidea</taxon>
        <taxon>Unionidae</taxon>
        <taxon>Unioninae</taxon>
        <taxon>Sinanodonta</taxon>
    </lineage>
</organism>
<keyword evidence="3" id="KW-1185">Reference proteome</keyword>
<dbReference type="Proteomes" id="UP001634394">
    <property type="component" value="Unassembled WGS sequence"/>
</dbReference>
<name>A0ABD3WIF2_SINWO</name>
<comment type="caution">
    <text evidence="2">The sequence shown here is derived from an EMBL/GenBank/DDBJ whole genome shotgun (WGS) entry which is preliminary data.</text>
</comment>
<accession>A0ABD3WIF2</accession>
<evidence type="ECO:0000313" key="3">
    <source>
        <dbReference type="Proteomes" id="UP001634394"/>
    </source>
</evidence>